<comment type="cofactor">
    <cofactor evidence="1">
        <name>Zn(2+)</name>
        <dbReference type="ChEBI" id="CHEBI:29105"/>
    </cofactor>
</comment>
<dbReference type="OrthoDB" id="3567264at2"/>
<dbReference type="InterPro" id="IPR036291">
    <property type="entry name" value="NAD(P)-bd_dom_sf"/>
</dbReference>
<proteinExistence type="inferred from homology"/>
<accession>A0A1H3SWZ0</accession>
<dbReference type="PANTHER" id="PTHR42940:SF8">
    <property type="entry name" value="VACUOLAR PROTEIN SORTING-ASSOCIATED PROTEIN 11"/>
    <property type="match status" value="1"/>
</dbReference>
<dbReference type="Pfam" id="PF08240">
    <property type="entry name" value="ADH_N"/>
    <property type="match status" value="1"/>
</dbReference>
<evidence type="ECO:0000256" key="1">
    <source>
        <dbReference type="ARBA" id="ARBA00001947"/>
    </source>
</evidence>
<dbReference type="EC" id="1.1.1.1" evidence="3"/>
<keyword evidence="5" id="KW-0862">Zinc</keyword>
<dbReference type="EMBL" id="FNPZ01000004">
    <property type="protein sequence ID" value="SDZ42653.1"/>
    <property type="molecule type" value="Genomic_DNA"/>
</dbReference>
<evidence type="ECO:0000313" key="11">
    <source>
        <dbReference type="Proteomes" id="UP000198891"/>
    </source>
</evidence>
<feature type="domain" description="Enoyl reductase (ER)" evidence="9">
    <location>
        <begin position="12"/>
        <end position="329"/>
    </location>
</feature>
<dbReference type="GO" id="GO:0005737">
    <property type="term" value="C:cytoplasm"/>
    <property type="evidence" value="ECO:0007669"/>
    <property type="project" value="TreeGrafter"/>
</dbReference>
<evidence type="ECO:0000256" key="2">
    <source>
        <dbReference type="ARBA" id="ARBA00008072"/>
    </source>
</evidence>
<dbReference type="RefSeq" id="WP_092556721.1">
    <property type="nucleotide sequence ID" value="NZ_FNPZ01000004.1"/>
</dbReference>
<evidence type="ECO:0000313" key="10">
    <source>
        <dbReference type="EMBL" id="SDZ42653.1"/>
    </source>
</evidence>
<comment type="catalytic activity">
    <reaction evidence="7">
        <text>a secondary alcohol + NAD(+) = a ketone + NADH + H(+)</text>
        <dbReference type="Rhea" id="RHEA:10740"/>
        <dbReference type="ChEBI" id="CHEBI:15378"/>
        <dbReference type="ChEBI" id="CHEBI:17087"/>
        <dbReference type="ChEBI" id="CHEBI:35681"/>
        <dbReference type="ChEBI" id="CHEBI:57540"/>
        <dbReference type="ChEBI" id="CHEBI:57945"/>
        <dbReference type="EC" id="1.1.1.1"/>
    </reaction>
</comment>
<dbReference type="NCBIfam" id="TIGR02822">
    <property type="entry name" value="adh_fam_2"/>
    <property type="match status" value="1"/>
</dbReference>
<dbReference type="PANTHER" id="PTHR42940">
    <property type="entry name" value="ALCOHOL DEHYDROGENASE 1-RELATED"/>
    <property type="match status" value="1"/>
</dbReference>
<dbReference type="InterPro" id="IPR020843">
    <property type="entry name" value="ER"/>
</dbReference>
<dbReference type="GO" id="GO:0004022">
    <property type="term" value="F:alcohol dehydrogenase (NAD+) activity"/>
    <property type="evidence" value="ECO:0007669"/>
    <property type="project" value="UniProtKB-EC"/>
</dbReference>
<dbReference type="STRING" id="381665.SAMN05216554_3795"/>
<evidence type="ECO:0000259" key="9">
    <source>
        <dbReference type="SMART" id="SM00829"/>
    </source>
</evidence>
<dbReference type="SUPFAM" id="SSF50129">
    <property type="entry name" value="GroES-like"/>
    <property type="match status" value="1"/>
</dbReference>
<keyword evidence="6" id="KW-0560">Oxidoreductase</keyword>
<name>A0A1H3SWZ0_9MICO</name>
<protein>
    <recommendedName>
        <fullName evidence="3">alcohol dehydrogenase</fullName>
        <ecNumber evidence="3">1.1.1.1</ecNumber>
    </recommendedName>
</protein>
<dbReference type="SUPFAM" id="SSF51735">
    <property type="entry name" value="NAD(P)-binding Rossmann-fold domains"/>
    <property type="match status" value="1"/>
</dbReference>
<dbReference type="InterPro" id="IPR011032">
    <property type="entry name" value="GroES-like_sf"/>
</dbReference>
<dbReference type="Proteomes" id="UP000198891">
    <property type="component" value="Unassembled WGS sequence"/>
</dbReference>
<dbReference type="Gene3D" id="3.90.180.10">
    <property type="entry name" value="Medium-chain alcohol dehydrogenases, catalytic domain"/>
    <property type="match status" value="1"/>
</dbReference>
<evidence type="ECO:0000256" key="5">
    <source>
        <dbReference type="ARBA" id="ARBA00022833"/>
    </source>
</evidence>
<evidence type="ECO:0000256" key="3">
    <source>
        <dbReference type="ARBA" id="ARBA00013190"/>
    </source>
</evidence>
<dbReference type="GO" id="GO:0046872">
    <property type="term" value="F:metal ion binding"/>
    <property type="evidence" value="ECO:0007669"/>
    <property type="project" value="UniProtKB-KW"/>
</dbReference>
<dbReference type="SMART" id="SM00829">
    <property type="entry name" value="PKS_ER"/>
    <property type="match status" value="1"/>
</dbReference>
<dbReference type="Gene3D" id="3.40.50.720">
    <property type="entry name" value="NAD(P)-binding Rossmann-like Domain"/>
    <property type="match status" value="1"/>
</dbReference>
<evidence type="ECO:0000256" key="7">
    <source>
        <dbReference type="ARBA" id="ARBA00049164"/>
    </source>
</evidence>
<gene>
    <name evidence="10" type="ORF">SAMN05216554_3795</name>
</gene>
<evidence type="ECO:0000256" key="8">
    <source>
        <dbReference type="ARBA" id="ARBA00049243"/>
    </source>
</evidence>
<keyword evidence="11" id="KW-1185">Reference proteome</keyword>
<evidence type="ECO:0000256" key="4">
    <source>
        <dbReference type="ARBA" id="ARBA00022723"/>
    </source>
</evidence>
<reference evidence="10 11" key="1">
    <citation type="submission" date="2016-10" db="EMBL/GenBank/DDBJ databases">
        <authorList>
            <person name="de Groot N.N."/>
        </authorList>
    </citation>
    <scope>NUCLEOTIDE SEQUENCE [LARGE SCALE GENOMIC DNA]</scope>
    <source>
        <strain evidence="10 11">CGMCC 4.3491</strain>
    </source>
</reference>
<comment type="catalytic activity">
    <reaction evidence="8">
        <text>a primary alcohol + NAD(+) = an aldehyde + NADH + H(+)</text>
        <dbReference type="Rhea" id="RHEA:10736"/>
        <dbReference type="ChEBI" id="CHEBI:15378"/>
        <dbReference type="ChEBI" id="CHEBI:15734"/>
        <dbReference type="ChEBI" id="CHEBI:17478"/>
        <dbReference type="ChEBI" id="CHEBI:57540"/>
        <dbReference type="ChEBI" id="CHEBI:57945"/>
        <dbReference type="EC" id="1.1.1.1"/>
    </reaction>
</comment>
<dbReference type="AlphaFoldDB" id="A0A1H3SWZ0"/>
<evidence type="ECO:0000256" key="6">
    <source>
        <dbReference type="ARBA" id="ARBA00023002"/>
    </source>
</evidence>
<organism evidence="10 11">
    <name type="scientific">Herbiconiux ginsengi</name>
    <dbReference type="NCBI Taxonomy" id="381665"/>
    <lineage>
        <taxon>Bacteria</taxon>
        <taxon>Bacillati</taxon>
        <taxon>Actinomycetota</taxon>
        <taxon>Actinomycetes</taxon>
        <taxon>Micrococcales</taxon>
        <taxon>Microbacteriaceae</taxon>
        <taxon>Herbiconiux</taxon>
    </lineage>
</organism>
<comment type="similarity">
    <text evidence="2">Belongs to the zinc-containing alcohol dehydrogenase family.</text>
</comment>
<keyword evidence="4" id="KW-0479">Metal-binding</keyword>
<sequence length="333" mass="35256">MTRADDAWVTSGDGHIELRRREVPEPAGDEVLVAVLACGVCRTDLHVVDGELPRHRPDVVPGHQVVGRVIARGPGVRNLASGDLVGIAWLRETCGVCHWCLTGRENLCESARFTGYDADGGFAGHALVREPFAYRLPPDTDPAATAPLLCAGIIGYRALTRAQLPPGGHLGLYGFGSSAHITAALALSAGATVSAMTRGEANRALARTMPLRFVGEEMAAPPEPLDSAIVFAPAGTLVPAALRATRPGGTVVIAGIHLSDIPTLSYEEHLFHERDLRSVTANTRADGIEFLRLARSLALLPTVTRYGFDQVDEALDDLRSGRASGSLVIEIAS</sequence>
<dbReference type="InterPro" id="IPR013154">
    <property type="entry name" value="ADH-like_N"/>
</dbReference>
<dbReference type="InterPro" id="IPR014187">
    <property type="entry name" value="ADH_Zn_typ-2"/>
</dbReference>